<dbReference type="Proteomes" id="UP000237684">
    <property type="component" value="Unassembled WGS sequence"/>
</dbReference>
<dbReference type="InterPro" id="IPR023615">
    <property type="entry name" value="Cyt_c_Oxase_su1_BS"/>
</dbReference>
<accession>A0A2S8SV11</accession>
<dbReference type="PRINTS" id="PR01165">
    <property type="entry name" value="CYCOXIDASEI"/>
</dbReference>
<protein>
    <submittedName>
        <fullName evidence="10">Cytochrome c oxidase subunit 1</fullName>
    </submittedName>
</protein>
<dbReference type="SUPFAM" id="SSF81442">
    <property type="entry name" value="Cytochrome c oxidase subunit I-like"/>
    <property type="match status" value="1"/>
</dbReference>
<comment type="subcellular location">
    <subcellularLocation>
        <location evidence="1">Membrane</location>
        <topology evidence="1">Multi-pass membrane protein</topology>
    </subcellularLocation>
</comment>
<dbReference type="EMBL" id="NIGF01000004">
    <property type="protein sequence ID" value="PQV64619.1"/>
    <property type="molecule type" value="Genomic_DNA"/>
</dbReference>
<dbReference type="PROSITE" id="PS50855">
    <property type="entry name" value="COX1"/>
    <property type="match status" value="1"/>
</dbReference>
<dbReference type="FunCoup" id="A0A2S8SV11">
    <property type="interactions" value="114"/>
</dbReference>
<comment type="caution">
    <text evidence="10">The sequence shown here is derived from an EMBL/GenBank/DDBJ whole genome shotgun (WGS) entry which is preliminary data.</text>
</comment>
<feature type="transmembrane region" description="Helical" evidence="8">
    <location>
        <begin position="169"/>
        <end position="188"/>
    </location>
</feature>
<keyword evidence="6" id="KW-0408">Iron</keyword>
<feature type="transmembrane region" description="Helical" evidence="8">
    <location>
        <begin position="208"/>
        <end position="230"/>
    </location>
</feature>
<dbReference type="RefSeq" id="WP_105482999.1">
    <property type="nucleotide sequence ID" value="NZ_NIGF01000004.1"/>
</dbReference>
<keyword evidence="3 6" id="KW-0812">Transmembrane</keyword>
<dbReference type="InterPro" id="IPR000883">
    <property type="entry name" value="Cyt_C_Oxase_1"/>
</dbReference>
<evidence type="ECO:0000313" key="10">
    <source>
        <dbReference type="EMBL" id="PQV64619.1"/>
    </source>
</evidence>
<keyword evidence="2 6" id="KW-0679">Respiratory chain</keyword>
<feature type="transmembrane region" description="Helical" evidence="8">
    <location>
        <begin position="512"/>
        <end position="535"/>
    </location>
</feature>
<gene>
    <name evidence="10" type="ORF">B1R32_104112</name>
</gene>
<keyword evidence="5 8" id="KW-0472">Membrane</keyword>
<dbReference type="InterPro" id="IPR036927">
    <property type="entry name" value="Cyt_c_oxase-like_su1_sf"/>
</dbReference>
<dbReference type="GO" id="GO:0016020">
    <property type="term" value="C:membrane"/>
    <property type="evidence" value="ECO:0007669"/>
    <property type="project" value="UniProtKB-SubCell"/>
</dbReference>
<feature type="transmembrane region" description="Helical" evidence="8">
    <location>
        <begin position="472"/>
        <end position="492"/>
    </location>
</feature>
<keyword evidence="4 8" id="KW-1133">Transmembrane helix</keyword>
<evidence type="ECO:0000259" key="9">
    <source>
        <dbReference type="PROSITE" id="PS50855"/>
    </source>
</evidence>
<feature type="compositionally biased region" description="Gly residues" evidence="7">
    <location>
        <begin position="15"/>
        <end position="27"/>
    </location>
</feature>
<dbReference type="Pfam" id="PF00115">
    <property type="entry name" value="COX1"/>
    <property type="match status" value="1"/>
</dbReference>
<evidence type="ECO:0000256" key="4">
    <source>
        <dbReference type="ARBA" id="ARBA00022989"/>
    </source>
</evidence>
<evidence type="ECO:0000313" key="11">
    <source>
        <dbReference type="Proteomes" id="UP000237684"/>
    </source>
</evidence>
<dbReference type="InterPro" id="IPR023616">
    <property type="entry name" value="Cyt_c_oxase-like_su1_dom"/>
</dbReference>
<name>A0A2S8SV11_9BACT</name>
<organism evidence="10 11">
    <name type="scientific">Abditibacterium utsteinense</name>
    <dbReference type="NCBI Taxonomy" id="1960156"/>
    <lineage>
        <taxon>Bacteria</taxon>
        <taxon>Pseudomonadati</taxon>
        <taxon>Abditibacteriota</taxon>
        <taxon>Abditibacteriia</taxon>
        <taxon>Abditibacteriales</taxon>
        <taxon>Abditibacteriaceae</taxon>
        <taxon>Abditibacterium</taxon>
    </lineage>
</organism>
<proteinExistence type="inferred from homology"/>
<evidence type="ECO:0000256" key="3">
    <source>
        <dbReference type="ARBA" id="ARBA00022692"/>
    </source>
</evidence>
<feature type="transmembrane region" description="Helical" evidence="8">
    <location>
        <begin position="125"/>
        <end position="149"/>
    </location>
</feature>
<dbReference type="PANTHER" id="PTHR10422">
    <property type="entry name" value="CYTOCHROME C OXIDASE SUBUNIT 1"/>
    <property type="match status" value="1"/>
</dbReference>
<feature type="transmembrane region" description="Helical" evidence="8">
    <location>
        <begin position="434"/>
        <end position="460"/>
    </location>
</feature>
<dbReference type="GO" id="GO:0004129">
    <property type="term" value="F:cytochrome-c oxidase activity"/>
    <property type="evidence" value="ECO:0007669"/>
    <property type="project" value="InterPro"/>
</dbReference>
<feature type="transmembrane region" description="Helical" evidence="8">
    <location>
        <begin position="85"/>
        <end position="105"/>
    </location>
</feature>
<keyword evidence="11" id="KW-1185">Reference proteome</keyword>
<feature type="region of interest" description="Disordered" evidence="7">
    <location>
        <begin position="1"/>
        <end position="27"/>
    </location>
</feature>
<dbReference type="PANTHER" id="PTHR10422:SF18">
    <property type="entry name" value="CYTOCHROME C OXIDASE SUBUNIT 1"/>
    <property type="match status" value="1"/>
</dbReference>
<dbReference type="PROSITE" id="PS00077">
    <property type="entry name" value="COX1_CUB"/>
    <property type="match status" value="1"/>
</dbReference>
<dbReference type="OrthoDB" id="9803294at2"/>
<evidence type="ECO:0000256" key="7">
    <source>
        <dbReference type="SAM" id="MobiDB-lite"/>
    </source>
</evidence>
<feature type="transmembrane region" description="Helical" evidence="8">
    <location>
        <begin position="402"/>
        <end position="422"/>
    </location>
</feature>
<keyword evidence="6" id="KW-0479">Metal-binding</keyword>
<sequence>MLNQPNDRPEAASGGSIGSEGTLPGGAGATAVATPGHSIAGHGNSAQVESVHPSVALDVPHENYLNNDFSWKSWVYTLDHKRIGLMYLVTISIFFLIGSFAASMVRYNLIEPQGMLGAEMYNRMFTAHGVVMVFFFLVPSIPAVLGNFLVPMMIGAKDVAFPKLNMLSFYLYFAGATLGLFALLFGGIDTGWTFYAPLSSTYSNGMTTWVIVGVFLAGFSSILTGLNFIVTIHKMRAPGMTWFRMPLFMWSMYATSLIQVLGTPVVAITLLLVLVEKLFGVGIFDPKLGGDPVLFQHMFWFYSHPAVYIMILPGMAVVSEIIACFSRKPIYGYKFVAFSSLAIAVFGFLVWGHHMFVSSQSPYAGMVFSLISFLVAIPSAVKVFNWTATLYKGSIRLETPMIYALAFIGLFTIGGLTGLHLAALATDVYLHDTYFVIAHFHYVMVGGALSAYLGGIHFWWPKMTGRMYSDAWGKAAAMILFIGFNLTFFPQFLLGLWGMHRRYHAYPPEFQFLNIMSSAGATVLGLGFLLPVFYLTWSLKKGPVAGPNPFNATGLEWQTPSPPPLTNFDYTPIVTVGPYAYDAVESERIHEKSEAIANEVKLRVMLAEAEQKTKESELV</sequence>
<keyword evidence="6" id="KW-0813">Transport</keyword>
<dbReference type="Gene3D" id="1.20.210.10">
    <property type="entry name" value="Cytochrome c oxidase-like, subunit I domain"/>
    <property type="match status" value="1"/>
</dbReference>
<evidence type="ECO:0000256" key="2">
    <source>
        <dbReference type="ARBA" id="ARBA00022660"/>
    </source>
</evidence>
<dbReference type="GO" id="GO:0022904">
    <property type="term" value="P:respiratory electron transport chain"/>
    <property type="evidence" value="ECO:0007669"/>
    <property type="project" value="TreeGrafter"/>
</dbReference>
<evidence type="ECO:0000256" key="6">
    <source>
        <dbReference type="RuleBase" id="RU000370"/>
    </source>
</evidence>
<evidence type="ECO:0000256" key="5">
    <source>
        <dbReference type="ARBA" id="ARBA00023136"/>
    </source>
</evidence>
<keyword evidence="6" id="KW-0349">Heme</keyword>
<feature type="transmembrane region" description="Helical" evidence="8">
    <location>
        <begin position="250"/>
        <end position="274"/>
    </location>
</feature>
<dbReference type="AlphaFoldDB" id="A0A2S8SV11"/>
<comment type="similarity">
    <text evidence="6">Belongs to the heme-copper respiratory oxidase family.</text>
</comment>
<dbReference type="GO" id="GO:0015990">
    <property type="term" value="P:electron transport coupled proton transport"/>
    <property type="evidence" value="ECO:0007669"/>
    <property type="project" value="TreeGrafter"/>
</dbReference>
<dbReference type="GO" id="GO:0009060">
    <property type="term" value="P:aerobic respiration"/>
    <property type="evidence" value="ECO:0007669"/>
    <property type="project" value="InterPro"/>
</dbReference>
<keyword evidence="6" id="KW-0249">Electron transport</keyword>
<feature type="transmembrane region" description="Helical" evidence="8">
    <location>
        <begin position="330"/>
        <end position="351"/>
    </location>
</feature>
<evidence type="ECO:0000256" key="8">
    <source>
        <dbReference type="SAM" id="Phobius"/>
    </source>
</evidence>
<evidence type="ECO:0000256" key="1">
    <source>
        <dbReference type="ARBA" id="ARBA00004141"/>
    </source>
</evidence>
<dbReference type="InParanoid" id="A0A2S8SV11"/>
<dbReference type="GO" id="GO:0020037">
    <property type="term" value="F:heme binding"/>
    <property type="evidence" value="ECO:0007669"/>
    <property type="project" value="InterPro"/>
</dbReference>
<feature type="transmembrane region" description="Helical" evidence="8">
    <location>
        <begin position="294"/>
        <end position="318"/>
    </location>
</feature>
<feature type="transmembrane region" description="Helical" evidence="8">
    <location>
        <begin position="363"/>
        <end position="381"/>
    </location>
</feature>
<feature type="domain" description="Cytochrome oxidase subunit I profile" evidence="9">
    <location>
        <begin position="65"/>
        <end position="575"/>
    </location>
</feature>
<reference evidence="10 11" key="1">
    <citation type="journal article" date="2018" name="Syst. Appl. Microbiol.">
        <title>Abditibacterium utsteinense sp. nov., the first cultivated member of candidate phylum FBP, isolated from ice-free Antarctic soil samples.</title>
        <authorList>
            <person name="Tahon G."/>
            <person name="Tytgat B."/>
            <person name="Lebbe L."/>
            <person name="Carlier A."/>
            <person name="Willems A."/>
        </authorList>
    </citation>
    <scope>NUCLEOTIDE SEQUENCE [LARGE SCALE GENOMIC DNA]</scope>
    <source>
        <strain evidence="10 11">LMG 29911</strain>
    </source>
</reference>